<sequence>MSFDDIRDICNHQHPSHILLLKSNSKK</sequence>
<reference evidence="1" key="1">
    <citation type="submission" date="2018-02" db="EMBL/GenBank/DDBJ databases">
        <title>Rhizophora mucronata_Transcriptome.</title>
        <authorList>
            <person name="Meera S.P."/>
            <person name="Sreeshan A."/>
            <person name="Augustine A."/>
        </authorList>
    </citation>
    <scope>NUCLEOTIDE SEQUENCE</scope>
    <source>
        <tissue evidence="1">Leaf</tissue>
    </source>
</reference>
<organism evidence="1">
    <name type="scientific">Rhizophora mucronata</name>
    <name type="common">Asiatic mangrove</name>
    <dbReference type="NCBI Taxonomy" id="61149"/>
    <lineage>
        <taxon>Eukaryota</taxon>
        <taxon>Viridiplantae</taxon>
        <taxon>Streptophyta</taxon>
        <taxon>Embryophyta</taxon>
        <taxon>Tracheophyta</taxon>
        <taxon>Spermatophyta</taxon>
        <taxon>Magnoliopsida</taxon>
        <taxon>eudicotyledons</taxon>
        <taxon>Gunneridae</taxon>
        <taxon>Pentapetalae</taxon>
        <taxon>rosids</taxon>
        <taxon>fabids</taxon>
        <taxon>Malpighiales</taxon>
        <taxon>Rhizophoraceae</taxon>
        <taxon>Rhizophora</taxon>
    </lineage>
</organism>
<evidence type="ECO:0000313" key="1">
    <source>
        <dbReference type="EMBL" id="MBX33309.1"/>
    </source>
</evidence>
<accession>A0A2P2MSV6</accession>
<name>A0A2P2MSV6_RHIMU</name>
<dbReference type="AlphaFoldDB" id="A0A2P2MSV6"/>
<dbReference type="EMBL" id="GGEC01052825">
    <property type="protein sequence ID" value="MBX33309.1"/>
    <property type="molecule type" value="Transcribed_RNA"/>
</dbReference>
<proteinExistence type="predicted"/>
<protein>
    <submittedName>
        <fullName evidence="1">AP-2 complex subunit alpha-1-like</fullName>
    </submittedName>
</protein>